<dbReference type="InterPro" id="IPR011009">
    <property type="entry name" value="Kinase-like_dom_sf"/>
</dbReference>
<dbReference type="STRING" id="765915.A0A1Y2HDN5"/>
<evidence type="ECO:0000256" key="1">
    <source>
        <dbReference type="SAM" id="MobiDB-lite"/>
    </source>
</evidence>
<dbReference type="SUPFAM" id="SSF56112">
    <property type="entry name" value="Protein kinase-like (PK-like)"/>
    <property type="match status" value="1"/>
</dbReference>
<keyword evidence="3" id="KW-0808">Transferase</keyword>
<protein>
    <submittedName>
        <fullName evidence="3">Kinase-like domain-containing protein</fullName>
    </submittedName>
</protein>
<dbReference type="PROSITE" id="PS50011">
    <property type="entry name" value="PROTEIN_KINASE_DOM"/>
    <property type="match status" value="1"/>
</dbReference>
<dbReference type="GO" id="GO:0005634">
    <property type="term" value="C:nucleus"/>
    <property type="evidence" value="ECO:0007669"/>
    <property type="project" value="TreeGrafter"/>
</dbReference>
<feature type="region of interest" description="Disordered" evidence="1">
    <location>
        <begin position="120"/>
        <end position="149"/>
    </location>
</feature>
<keyword evidence="3" id="KW-0418">Kinase</keyword>
<dbReference type="OrthoDB" id="5571032at2759"/>
<feature type="region of interest" description="Disordered" evidence="1">
    <location>
        <begin position="1"/>
        <end position="104"/>
    </location>
</feature>
<dbReference type="Gene3D" id="1.10.510.10">
    <property type="entry name" value="Transferase(Phosphotransferase) domain 1"/>
    <property type="match status" value="1"/>
</dbReference>
<sequence>MTMTPPSSTVPGNSPPAPALSPAAKKQSLLSSSLQAMSISSPPASKDSGMPAVTPVPIPLDTRSNTISQPLTLTFKSSSASLKSTATASASNGGDASMVTTSSKSKLLRRFSWKKIKATLTGGHGHGHSSPGSSASPAASKPTKETPTARVEVLDHALPELDEGEDGPKSPIVLKTLRAHPDNYPAKPATSSNTSPTSSTTTATSTTHGPSRHGTPTEVEILAMLAAAKDRDPHALRHVVCPRDVYLNDLGEHVVVFDPLLELPLRDLPLRRAAELALQLFSALDAIHAMGIAHLDVNPSNIMQDAHGQLVLIDFGLARVCDGTPHPPGRGTRGYVAPELFPPKICHSTSPDMYSAGIVLGQMLDPYLAHCNVRILGGSASYPVHVEEVFTDVREFVEIDALAHDDLFPPILQLAADLLLRLITSSTPATPNPGHRYLRLTAAQAARHPWLQVLKSKELADKSFRYMTPGEWRARRAGQQLMERQRRRGPGISGAGWKCDRIACGCGATLAASVLARAPKSARDASGISSPSSGGACVRSGSSGQYMSGGIMASAEGGTCTMQASGWVLEPVRRRRTSASDAGA</sequence>
<evidence type="ECO:0000313" key="4">
    <source>
        <dbReference type="Proteomes" id="UP000193411"/>
    </source>
</evidence>
<dbReference type="Proteomes" id="UP000193411">
    <property type="component" value="Unassembled WGS sequence"/>
</dbReference>
<dbReference type="GO" id="GO:0004674">
    <property type="term" value="F:protein serine/threonine kinase activity"/>
    <property type="evidence" value="ECO:0007669"/>
    <property type="project" value="TreeGrafter"/>
</dbReference>
<feature type="region of interest" description="Disordered" evidence="1">
    <location>
        <begin position="181"/>
        <end position="215"/>
    </location>
</feature>
<feature type="domain" description="Protein kinase" evidence="2">
    <location>
        <begin position="113"/>
        <end position="451"/>
    </location>
</feature>
<proteinExistence type="predicted"/>
<gene>
    <name evidence="3" type="ORF">BCR44DRAFT_1441217</name>
</gene>
<feature type="compositionally biased region" description="Low complexity" evidence="1">
    <location>
        <begin position="71"/>
        <end position="91"/>
    </location>
</feature>
<dbReference type="EMBL" id="MCFL01000052">
    <property type="protein sequence ID" value="ORZ32011.1"/>
    <property type="molecule type" value="Genomic_DNA"/>
</dbReference>
<reference evidence="3 4" key="1">
    <citation type="submission" date="2016-07" db="EMBL/GenBank/DDBJ databases">
        <title>Pervasive Adenine N6-methylation of Active Genes in Fungi.</title>
        <authorList>
            <consortium name="DOE Joint Genome Institute"/>
            <person name="Mondo S.J."/>
            <person name="Dannebaum R.O."/>
            <person name="Kuo R.C."/>
            <person name="Labutti K."/>
            <person name="Haridas S."/>
            <person name="Kuo A."/>
            <person name="Salamov A."/>
            <person name="Ahrendt S.R."/>
            <person name="Lipzen A."/>
            <person name="Sullivan W."/>
            <person name="Andreopoulos W.B."/>
            <person name="Clum A."/>
            <person name="Lindquist E."/>
            <person name="Daum C."/>
            <person name="Ramamoorthy G.K."/>
            <person name="Gryganskyi A."/>
            <person name="Culley D."/>
            <person name="Magnuson J.K."/>
            <person name="James T.Y."/>
            <person name="O'Malley M.A."/>
            <person name="Stajich J.E."/>
            <person name="Spatafora J.W."/>
            <person name="Visel A."/>
            <person name="Grigoriev I.V."/>
        </authorList>
    </citation>
    <scope>NUCLEOTIDE SEQUENCE [LARGE SCALE GENOMIC DNA]</scope>
    <source>
        <strain evidence="3 4">PL171</strain>
    </source>
</reference>
<feature type="compositionally biased region" description="Polar residues" evidence="1">
    <location>
        <begin position="1"/>
        <end position="12"/>
    </location>
</feature>
<evidence type="ECO:0000313" key="3">
    <source>
        <dbReference type="EMBL" id="ORZ32011.1"/>
    </source>
</evidence>
<keyword evidence="4" id="KW-1185">Reference proteome</keyword>
<dbReference type="Pfam" id="PF00069">
    <property type="entry name" value="Pkinase"/>
    <property type="match status" value="1"/>
</dbReference>
<dbReference type="AlphaFoldDB" id="A0A1Y2HDN5"/>
<feature type="compositionally biased region" description="Low complexity" evidence="1">
    <location>
        <begin position="128"/>
        <end position="140"/>
    </location>
</feature>
<name>A0A1Y2HDN5_9FUNG</name>
<feature type="compositionally biased region" description="Low complexity" evidence="1">
    <location>
        <begin position="20"/>
        <end position="42"/>
    </location>
</feature>
<evidence type="ECO:0000259" key="2">
    <source>
        <dbReference type="PROSITE" id="PS50011"/>
    </source>
</evidence>
<dbReference type="PANTHER" id="PTHR44167:SF24">
    <property type="entry name" value="SERINE_THREONINE-PROTEIN KINASE CHK2"/>
    <property type="match status" value="1"/>
</dbReference>
<comment type="caution">
    <text evidence="3">The sequence shown here is derived from an EMBL/GenBank/DDBJ whole genome shotgun (WGS) entry which is preliminary data.</text>
</comment>
<dbReference type="GO" id="GO:0005524">
    <property type="term" value="F:ATP binding"/>
    <property type="evidence" value="ECO:0007669"/>
    <property type="project" value="InterPro"/>
</dbReference>
<feature type="compositionally biased region" description="Low complexity" evidence="1">
    <location>
        <begin position="188"/>
        <end position="207"/>
    </location>
</feature>
<dbReference type="PANTHER" id="PTHR44167">
    <property type="entry name" value="OVARIAN-SPECIFIC SERINE/THREONINE-PROTEIN KINASE LOK-RELATED"/>
    <property type="match status" value="1"/>
</dbReference>
<dbReference type="InterPro" id="IPR000719">
    <property type="entry name" value="Prot_kinase_dom"/>
</dbReference>
<organism evidence="3 4">
    <name type="scientific">Catenaria anguillulae PL171</name>
    <dbReference type="NCBI Taxonomy" id="765915"/>
    <lineage>
        <taxon>Eukaryota</taxon>
        <taxon>Fungi</taxon>
        <taxon>Fungi incertae sedis</taxon>
        <taxon>Blastocladiomycota</taxon>
        <taxon>Blastocladiomycetes</taxon>
        <taxon>Blastocladiales</taxon>
        <taxon>Catenariaceae</taxon>
        <taxon>Catenaria</taxon>
    </lineage>
</organism>
<dbReference type="GO" id="GO:0044773">
    <property type="term" value="P:mitotic DNA damage checkpoint signaling"/>
    <property type="evidence" value="ECO:0007669"/>
    <property type="project" value="TreeGrafter"/>
</dbReference>
<feature type="compositionally biased region" description="Polar residues" evidence="1">
    <location>
        <begin position="92"/>
        <end position="104"/>
    </location>
</feature>
<dbReference type="SMART" id="SM00220">
    <property type="entry name" value="S_TKc"/>
    <property type="match status" value="1"/>
</dbReference>
<accession>A0A1Y2HDN5</accession>